<protein>
    <submittedName>
        <fullName evidence="1">OsmC-like protein</fullName>
    </submittedName>
</protein>
<dbReference type="Pfam" id="PF02566">
    <property type="entry name" value="OsmC"/>
    <property type="match status" value="1"/>
</dbReference>
<accession>A0A4R3JCL3</accession>
<dbReference type="Proteomes" id="UP000295696">
    <property type="component" value="Unassembled WGS sequence"/>
</dbReference>
<name>A0A4R3JCL3_9RHOB</name>
<keyword evidence="2" id="KW-1185">Reference proteome</keyword>
<dbReference type="InterPro" id="IPR015946">
    <property type="entry name" value="KH_dom-like_a/b"/>
</dbReference>
<dbReference type="EMBL" id="SLZU01000008">
    <property type="protein sequence ID" value="TCS62863.1"/>
    <property type="molecule type" value="Genomic_DNA"/>
</dbReference>
<dbReference type="InterPro" id="IPR003718">
    <property type="entry name" value="OsmC/Ohr_fam"/>
</dbReference>
<dbReference type="PANTHER" id="PTHR35368">
    <property type="entry name" value="HYDROPEROXIDE REDUCTASE"/>
    <property type="match status" value="1"/>
</dbReference>
<proteinExistence type="predicted"/>
<dbReference type="RefSeq" id="WP_132245529.1">
    <property type="nucleotide sequence ID" value="NZ_SLZU01000008.1"/>
</dbReference>
<reference evidence="1 2" key="1">
    <citation type="submission" date="2019-03" db="EMBL/GenBank/DDBJ databases">
        <title>Genomic Encyclopedia of Type Strains, Phase IV (KMG-IV): sequencing the most valuable type-strain genomes for metagenomic binning, comparative biology and taxonomic classification.</title>
        <authorList>
            <person name="Goeker M."/>
        </authorList>
    </citation>
    <scope>NUCLEOTIDE SEQUENCE [LARGE SCALE GENOMIC DNA]</scope>
    <source>
        <strain evidence="1 2">DSM 104836</strain>
    </source>
</reference>
<organism evidence="1 2">
    <name type="scientific">Primorskyibacter sedentarius</name>
    <dbReference type="NCBI Taxonomy" id="745311"/>
    <lineage>
        <taxon>Bacteria</taxon>
        <taxon>Pseudomonadati</taxon>
        <taxon>Pseudomonadota</taxon>
        <taxon>Alphaproteobacteria</taxon>
        <taxon>Rhodobacterales</taxon>
        <taxon>Roseobacteraceae</taxon>
        <taxon>Primorskyibacter</taxon>
    </lineage>
</organism>
<dbReference type="PANTHER" id="PTHR35368:SF1">
    <property type="entry name" value="HYDROPEROXIDE REDUCTASE"/>
    <property type="match status" value="1"/>
</dbReference>
<dbReference type="Gene3D" id="3.30.300.20">
    <property type="match status" value="1"/>
</dbReference>
<dbReference type="InterPro" id="IPR036102">
    <property type="entry name" value="OsmC/Ohrsf"/>
</dbReference>
<comment type="caution">
    <text evidence="1">The sequence shown here is derived from an EMBL/GenBank/DDBJ whole genome shotgun (WGS) entry which is preliminary data.</text>
</comment>
<evidence type="ECO:0000313" key="1">
    <source>
        <dbReference type="EMBL" id="TCS62863.1"/>
    </source>
</evidence>
<evidence type="ECO:0000313" key="2">
    <source>
        <dbReference type="Proteomes" id="UP000295696"/>
    </source>
</evidence>
<dbReference type="AlphaFoldDB" id="A0A4R3JCL3"/>
<dbReference type="OrthoDB" id="8114755at2"/>
<dbReference type="InterPro" id="IPR052924">
    <property type="entry name" value="OsmC/Ohr_hydroprdx_reductase"/>
</dbReference>
<sequence length="182" mass="19063">MTISIPILSTPRAIATDPEIRSAQTRVIDRLSADPKAAKVTIAMTGRVAEGLACVVRQGKFSAVMDMGPAMGGAALGPSPGFFARAAIAGCVSIAIKMTAAREGLNVRAVDVTVETDFDDLAIFGLGTRNAAPTETRISLALDSPEPEPVLEDLTARVLACDPWFLALRDKQRVVTSIAITA</sequence>
<gene>
    <name evidence="1" type="ORF">EDD52_108158</name>
</gene>
<dbReference type="SUPFAM" id="SSF82784">
    <property type="entry name" value="OsmC-like"/>
    <property type="match status" value="1"/>
</dbReference>